<evidence type="ECO:0000313" key="3">
    <source>
        <dbReference type="Proteomes" id="UP001314205"/>
    </source>
</evidence>
<feature type="signal peptide" evidence="1">
    <location>
        <begin position="1"/>
        <end position="19"/>
    </location>
</feature>
<dbReference type="Proteomes" id="UP001314205">
    <property type="component" value="Unassembled WGS sequence"/>
</dbReference>
<name>A0AAV1KP30_9NEOP</name>
<reference evidence="2 3" key="1">
    <citation type="submission" date="2023-11" db="EMBL/GenBank/DDBJ databases">
        <authorList>
            <person name="Hedman E."/>
            <person name="Englund M."/>
            <person name="Stromberg M."/>
            <person name="Nyberg Akerstrom W."/>
            <person name="Nylinder S."/>
            <person name="Jareborg N."/>
            <person name="Kallberg Y."/>
            <person name="Kronander E."/>
        </authorList>
    </citation>
    <scope>NUCLEOTIDE SEQUENCE [LARGE SCALE GENOMIC DNA]</scope>
</reference>
<sequence length="112" mass="12553">MNIQGIINSFFLLLPITLAITSDFVFEFGIDQGDVIYHTDGTIYFLNPLTSVEIPVPDGVTVTYVKVTVNALSPPKVDYDNLYRKVIIKYSWTQISQSTYNVLVKGMKVNNG</sequence>
<dbReference type="EMBL" id="CAVLGL010000057">
    <property type="protein sequence ID" value="CAK1583642.1"/>
    <property type="molecule type" value="Genomic_DNA"/>
</dbReference>
<keyword evidence="3" id="KW-1185">Reference proteome</keyword>
<evidence type="ECO:0000256" key="1">
    <source>
        <dbReference type="SAM" id="SignalP"/>
    </source>
</evidence>
<proteinExistence type="predicted"/>
<organism evidence="2 3">
    <name type="scientific">Parnassius mnemosyne</name>
    <name type="common">clouded apollo</name>
    <dbReference type="NCBI Taxonomy" id="213953"/>
    <lineage>
        <taxon>Eukaryota</taxon>
        <taxon>Metazoa</taxon>
        <taxon>Ecdysozoa</taxon>
        <taxon>Arthropoda</taxon>
        <taxon>Hexapoda</taxon>
        <taxon>Insecta</taxon>
        <taxon>Pterygota</taxon>
        <taxon>Neoptera</taxon>
        <taxon>Endopterygota</taxon>
        <taxon>Lepidoptera</taxon>
        <taxon>Glossata</taxon>
        <taxon>Ditrysia</taxon>
        <taxon>Papilionoidea</taxon>
        <taxon>Papilionidae</taxon>
        <taxon>Parnassiinae</taxon>
        <taxon>Parnassini</taxon>
        <taxon>Parnassius</taxon>
        <taxon>Driopa</taxon>
    </lineage>
</organism>
<protein>
    <submittedName>
        <fullName evidence="2">Uncharacterized protein</fullName>
    </submittedName>
</protein>
<comment type="caution">
    <text evidence="2">The sequence shown here is derived from an EMBL/GenBank/DDBJ whole genome shotgun (WGS) entry which is preliminary data.</text>
</comment>
<feature type="chain" id="PRO_5043651263" evidence="1">
    <location>
        <begin position="20"/>
        <end position="112"/>
    </location>
</feature>
<keyword evidence="1" id="KW-0732">Signal</keyword>
<gene>
    <name evidence="2" type="ORF">PARMNEM_LOCUS5009</name>
</gene>
<accession>A0AAV1KP30</accession>
<dbReference type="AlphaFoldDB" id="A0AAV1KP30"/>
<evidence type="ECO:0000313" key="2">
    <source>
        <dbReference type="EMBL" id="CAK1583642.1"/>
    </source>
</evidence>